<dbReference type="WBParaSite" id="PSU_v2.g13163.t1">
    <property type="protein sequence ID" value="PSU_v2.g13163.t1"/>
    <property type="gene ID" value="PSU_v2.g13163"/>
</dbReference>
<feature type="compositionally biased region" description="Basic and acidic residues" evidence="2">
    <location>
        <begin position="8"/>
        <end position="18"/>
    </location>
</feature>
<reference evidence="4" key="1">
    <citation type="submission" date="2022-11" db="UniProtKB">
        <authorList>
            <consortium name="WormBaseParasite"/>
        </authorList>
    </citation>
    <scope>IDENTIFICATION</scope>
</reference>
<name>A0A914XYZ8_9BILA</name>
<dbReference type="AlphaFoldDB" id="A0A914XYZ8"/>
<keyword evidence="3" id="KW-1185">Reference proteome</keyword>
<keyword evidence="1" id="KW-0175">Coiled coil</keyword>
<evidence type="ECO:0000256" key="1">
    <source>
        <dbReference type="SAM" id="Coils"/>
    </source>
</evidence>
<evidence type="ECO:0000313" key="4">
    <source>
        <dbReference type="WBParaSite" id="PSU_v2.g13163.t1"/>
    </source>
</evidence>
<protein>
    <submittedName>
        <fullName evidence="4">BZIP domain-containing protein</fullName>
    </submittedName>
</protein>
<proteinExistence type="predicted"/>
<evidence type="ECO:0000256" key="2">
    <source>
        <dbReference type="SAM" id="MobiDB-lite"/>
    </source>
</evidence>
<dbReference type="Proteomes" id="UP000887577">
    <property type="component" value="Unplaced"/>
</dbReference>
<organism evidence="3 4">
    <name type="scientific">Panagrolaimus superbus</name>
    <dbReference type="NCBI Taxonomy" id="310955"/>
    <lineage>
        <taxon>Eukaryota</taxon>
        <taxon>Metazoa</taxon>
        <taxon>Ecdysozoa</taxon>
        <taxon>Nematoda</taxon>
        <taxon>Chromadorea</taxon>
        <taxon>Rhabditida</taxon>
        <taxon>Tylenchina</taxon>
        <taxon>Panagrolaimomorpha</taxon>
        <taxon>Panagrolaimoidea</taxon>
        <taxon>Panagrolaimidae</taxon>
        <taxon>Panagrolaimus</taxon>
    </lineage>
</organism>
<sequence>MVKITKKPATDAEKEKRKLATRRCREKQALELQNLETRRKNAMNENETLMQKIRAIEMLIEWMRKAARQ</sequence>
<feature type="coiled-coil region" evidence="1">
    <location>
        <begin position="25"/>
        <end position="59"/>
    </location>
</feature>
<accession>A0A914XYZ8</accession>
<feature type="region of interest" description="Disordered" evidence="2">
    <location>
        <begin position="1"/>
        <end position="22"/>
    </location>
</feature>
<evidence type="ECO:0000313" key="3">
    <source>
        <dbReference type="Proteomes" id="UP000887577"/>
    </source>
</evidence>